<evidence type="ECO:0000256" key="5">
    <source>
        <dbReference type="PROSITE-ProRule" id="PRU10137"/>
    </source>
</evidence>
<evidence type="ECO:0000256" key="2">
    <source>
        <dbReference type="ARBA" id="ARBA00023125"/>
    </source>
</evidence>
<comment type="caution">
    <text evidence="7">The sequence shown here is derived from an EMBL/GenBank/DDBJ whole genome shotgun (WGS) entry which is preliminary data.</text>
</comment>
<dbReference type="InterPro" id="IPR006119">
    <property type="entry name" value="Resolv_N"/>
</dbReference>
<dbReference type="PANTHER" id="PTHR30461">
    <property type="entry name" value="DNA-INVERTASE FROM LAMBDOID PROPHAGE"/>
    <property type="match status" value="1"/>
</dbReference>
<dbReference type="SMART" id="SM00857">
    <property type="entry name" value="Resolvase"/>
    <property type="match status" value="1"/>
</dbReference>
<dbReference type="EMBL" id="SDKK01000011">
    <property type="protein sequence ID" value="TYC56157.1"/>
    <property type="molecule type" value="Genomic_DNA"/>
</dbReference>
<feature type="domain" description="Resolvase/invertase-type recombinase catalytic" evidence="6">
    <location>
        <begin position="3"/>
        <end position="140"/>
    </location>
</feature>
<dbReference type="RefSeq" id="WP_148579450.1">
    <property type="nucleotide sequence ID" value="NZ_SDKK01000011.1"/>
</dbReference>
<dbReference type="AlphaFoldDB" id="A0A6C2CPY7"/>
<sequence>MSSIVAYARVSTDDQTCENQRRTIAARYAVGKWFSDDGVSGMVAAAQRPAMAALLAYVREGDTVVVAAIDRLGRNTIDILNTVEALKTKGVSVVSMREGFDLATPAGKLMLTMLAAVAELERENLKVRQLAGLERARAEGKSLGRTKAIDDAAVLAWRGENSASIKATAERFGISAASVKRACSKS</sequence>
<keyword evidence="8" id="KW-1185">Reference proteome</keyword>
<protein>
    <submittedName>
        <fullName evidence="7">Recombinase family protein</fullName>
    </submittedName>
</protein>
<dbReference type="GO" id="GO:0015074">
    <property type="term" value="P:DNA integration"/>
    <property type="evidence" value="ECO:0007669"/>
    <property type="project" value="UniProtKB-KW"/>
</dbReference>
<dbReference type="Proteomes" id="UP000389128">
    <property type="component" value="Unassembled WGS sequence"/>
</dbReference>
<dbReference type="OrthoDB" id="8585334at2"/>
<dbReference type="GO" id="GO:0003677">
    <property type="term" value="F:DNA binding"/>
    <property type="evidence" value="ECO:0007669"/>
    <property type="project" value="UniProtKB-KW"/>
</dbReference>
<keyword evidence="3" id="KW-0233">DNA recombination</keyword>
<evidence type="ECO:0000313" key="7">
    <source>
        <dbReference type="EMBL" id="TYC56157.1"/>
    </source>
</evidence>
<dbReference type="InterPro" id="IPR006118">
    <property type="entry name" value="Recombinase_CS"/>
</dbReference>
<dbReference type="PANTHER" id="PTHR30461:SF2">
    <property type="entry name" value="SERINE RECOMBINASE PINE-RELATED"/>
    <property type="match status" value="1"/>
</dbReference>
<evidence type="ECO:0000313" key="8">
    <source>
        <dbReference type="Proteomes" id="UP000389128"/>
    </source>
</evidence>
<dbReference type="Gene3D" id="3.40.50.1390">
    <property type="entry name" value="Resolvase, N-terminal catalytic domain"/>
    <property type="match status" value="1"/>
</dbReference>
<dbReference type="SUPFAM" id="SSF53041">
    <property type="entry name" value="Resolvase-like"/>
    <property type="match status" value="1"/>
</dbReference>
<evidence type="ECO:0000256" key="4">
    <source>
        <dbReference type="PIRSR" id="PIRSR606118-50"/>
    </source>
</evidence>
<evidence type="ECO:0000256" key="1">
    <source>
        <dbReference type="ARBA" id="ARBA00022908"/>
    </source>
</evidence>
<organism evidence="7 8">
    <name type="scientific">Zoogloea oleivorans</name>
    <dbReference type="NCBI Taxonomy" id="1552750"/>
    <lineage>
        <taxon>Bacteria</taxon>
        <taxon>Pseudomonadati</taxon>
        <taxon>Pseudomonadota</taxon>
        <taxon>Betaproteobacteria</taxon>
        <taxon>Rhodocyclales</taxon>
        <taxon>Zoogloeaceae</taxon>
        <taxon>Zoogloea</taxon>
    </lineage>
</organism>
<dbReference type="InterPro" id="IPR050639">
    <property type="entry name" value="SSR_resolvase"/>
</dbReference>
<reference evidence="7 8" key="1">
    <citation type="submission" date="2019-01" db="EMBL/GenBank/DDBJ databases">
        <title>Zoogloea oleivorans genome sequencing and assembly.</title>
        <authorList>
            <person name="Tancsics A."/>
            <person name="Farkas M."/>
            <person name="Kriszt B."/>
            <person name="Maroti G."/>
            <person name="Horvath B."/>
        </authorList>
    </citation>
    <scope>NUCLEOTIDE SEQUENCE [LARGE SCALE GENOMIC DNA]</scope>
    <source>
        <strain evidence="7 8">Buc</strain>
    </source>
</reference>
<dbReference type="CDD" id="cd03768">
    <property type="entry name" value="SR_ResInv"/>
    <property type="match status" value="1"/>
</dbReference>
<dbReference type="PROSITE" id="PS51736">
    <property type="entry name" value="RECOMBINASES_3"/>
    <property type="match status" value="1"/>
</dbReference>
<name>A0A6C2CPY7_9RHOO</name>
<dbReference type="GO" id="GO:0000150">
    <property type="term" value="F:DNA strand exchange activity"/>
    <property type="evidence" value="ECO:0007669"/>
    <property type="project" value="InterPro"/>
</dbReference>
<keyword evidence="1" id="KW-0229">DNA integration</keyword>
<evidence type="ECO:0000256" key="3">
    <source>
        <dbReference type="ARBA" id="ARBA00023172"/>
    </source>
</evidence>
<evidence type="ECO:0000259" key="6">
    <source>
        <dbReference type="PROSITE" id="PS51736"/>
    </source>
</evidence>
<dbReference type="InterPro" id="IPR036162">
    <property type="entry name" value="Resolvase-like_N_sf"/>
</dbReference>
<keyword evidence="2" id="KW-0238">DNA-binding</keyword>
<feature type="active site" description="O-(5'-phospho-DNA)-serine intermediate" evidence="4 5">
    <location>
        <position position="11"/>
    </location>
</feature>
<dbReference type="PROSITE" id="PS00397">
    <property type="entry name" value="RECOMBINASES_1"/>
    <property type="match status" value="1"/>
</dbReference>
<dbReference type="PROSITE" id="PS00398">
    <property type="entry name" value="RECOMBINASES_2"/>
    <property type="match status" value="1"/>
</dbReference>
<dbReference type="Pfam" id="PF00239">
    <property type="entry name" value="Resolvase"/>
    <property type="match status" value="1"/>
</dbReference>
<proteinExistence type="predicted"/>
<accession>A0A6C2CPY7</accession>
<gene>
    <name evidence="7" type="ORF">ETQ85_12715</name>
</gene>